<keyword evidence="1" id="KW-0677">Repeat</keyword>
<sequence length="452" mass="50848">MTVNEAQLEPKHQNLWKKGLLAIEQKNWEYAASLILPIVKDVPTFLDGRKALRRAEGEYIGTGKKFSLGFGGGGGKKDPWEAIADLEERVFQKDPFSESGNRQLYDLAVKVQFYDLASFALETLRMAQPTNTKLLHQLATHYMTYEQPENAAKTYKAIVEIDPRDMLAIKGEKDAAARGSIMRQGWGGNFRDAVKNTDEQNELELLNKQGRTTEQTESLLASFSAKYDAEPSNINHVKAIAQLYEELGDLTNALSFFEYALTLNPGDVSLQRRAELLRDKSQDAYIAQIEAWLAAYPDAPEAAEQRQNLAAIRLQRASSMISEAKARVERNPTDKGLRFELGQAFFAAEMFTEALPELQQAKANPHIRIKAMLLLGRCFEKKNMNDLARSSFSEANKELTIMDNTKKEILYELALVCEKMGDKAASLDALKEIYNADYGYKDVAKRVESSYS</sequence>
<dbReference type="Pfam" id="PF13181">
    <property type="entry name" value="TPR_8"/>
    <property type="match status" value="1"/>
</dbReference>
<evidence type="ECO:0000256" key="2">
    <source>
        <dbReference type="ARBA" id="ARBA00022803"/>
    </source>
</evidence>
<reference evidence="4 5" key="1">
    <citation type="submission" date="2019-07" db="EMBL/GenBank/DDBJ databases">
        <title>Whole genome shotgun sequence of Brevifollis gellanilyticus NBRC 108608.</title>
        <authorList>
            <person name="Hosoyama A."/>
            <person name="Uohara A."/>
            <person name="Ohji S."/>
            <person name="Ichikawa N."/>
        </authorList>
    </citation>
    <scope>NUCLEOTIDE SEQUENCE [LARGE SCALE GENOMIC DNA]</scope>
    <source>
        <strain evidence="4 5">NBRC 108608</strain>
    </source>
</reference>
<dbReference type="AlphaFoldDB" id="A0A512M5M7"/>
<accession>A0A512M5M7</accession>
<proteinExistence type="predicted"/>
<evidence type="ECO:0000256" key="1">
    <source>
        <dbReference type="ARBA" id="ARBA00022737"/>
    </source>
</evidence>
<dbReference type="EMBL" id="BKAG01000007">
    <property type="protein sequence ID" value="GEP42035.1"/>
    <property type="molecule type" value="Genomic_DNA"/>
</dbReference>
<dbReference type="Proteomes" id="UP000321577">
    <property type="component" value="Unassembled WGS sequence"/>
</dbReference>
<dbReference type="OrthoDB" id="9788637at2"/>
<name>A0A512M5M7_9BACT</name>
<dbReference type="SMART" id="SM00028">
    <property type="entry name" value="TPR"/>
    <property type="match status" value="3"/>
</dbReference>
<evidence type="ECO:0000313" key="4">
    <source>
        <dbReference type="EMBL" id="GEP42035.1"/>
    </source>
</evidence>
<gene>
    <name evidence="4" type="ORF">BGE01nite_13260</name>
</gene>
<evidence type="ECO:0008006" key="6">
    <source>
        <dbReference type="Google" id="ProtNLM"/>
    </source>
</evidence>
<dbReference type="RefSeq" id="WP_146849640.1">
    <property type="nucleotide sequence ID" value="NZ_BKAG01000007.1"/>
</dbReference>
<dbReference type="InterPro" id="IPR019734">
    <property type="entry name" value="TPR_rpt"/>
</dbReference>
<dbReference type="InterPro" id="IPR051012">
    <property type="entry name" value="CellSynth/LPSAsmb/PSIAsmb"/>
</dbReference>
<dbReference type="SUPFAM" id="SSF48452">
    <property type="entry name" value="TPR-like"/>
    <property type="match status" value="2"/>
</dbReference>
<dbReference type="PANTHER" id="PTHR45586:SF1">
    <property type="entry name" value="LIPOPOLYSACCHARIDE ASSEMBLY PROTEIN B"/>
    <property type="match status" value="1"/>
</dbReference>
<keyword evidence="2 3" id="KW-0802">TPR repeat</keyword>
<evidence type="ECO:0000256" key="3">
    <source>
        <dbReference type="PROSITE-ProRule" id="PRU00339"/>
    </source>
</evidence>
<keyword evidence="5" id="KW-1185">Reference proteome</keyword>
<evidence type="ECO:0000313" key="5">
    <source>
        <dbReference type="Proteomes" id="UP000321577"/>
    </source>
</evidence>
<dbReference type="InterPro" id="IPR011990">
    <property type="entry name" value="TPR-like_helical_dom_sf"/>
</dbReference>
<feature type="repeat" description="TPR" evidence="3">
    <location>
        <begin position="132"/>
        <end position="165"/>
    </location>
</feature>
<dbReference type="PANTHER" id="PTHR45586">
    <property type="entry name" value="TPR REPEAT-CONTAINING PROTEIN PA4667"/>
    <property type="match status" value="1"/>
</dbReference>
<comment type="caution">
    <text evidence="4">The sequence shown here is derived from an EMBL/GenBank/DDBJ whole genome shotgun (WGS) entry which is preliminary data.</text>
</comment>
<protein>
    <recommendedName>
        <fullName evidence="6">Tetratricopeptide repeat protein</fullName>
    </recommendedName>
</protein>
<organism evidence="4 5">
    <name type="scientific">Brevifollis gellanilyticus</name>
    <dbReference type="NCBI Taxonomy" id="748831"/>
    <lineage>
        <taxon>Bacteria</taxon>
        <taxon>Pseudomonadati</taxon>
        <taxon>Verrucomicrobiota</taxon>
        <taxon>Verrucomicrobiia</taxon>
        <taxon>Verrucomicrobiales</taxon>
        <taxon>Verrucomicrobiaceae</taxon>
    </lineage>
</organism>
<dbReference type="Gene3D" id="1.25.40.10">
    <property type="entry name" value="Tetratricopeptide repeat domain"/>
    <property type="match status" value="2"/>
</dbReference>
<feature type="repeat" description="TPR" evidence="3">
    <location>
        <begin position="234"/>
        <end position="267"/>
    </location>
</feature>
<dbReference type="PROSITE" id="PS50005">
    <property type="entry name" value="TPR"/>
    <property type="match status" value="2"/>
</dbReference>